<protein>
    <submittedName>
        <fullName evidence="2">Uncharacterized protein</fullName>
    </submittedName>
</protein>
<organism evidence="2 3">
    <name type="scientific">Pseudocercospora musae</name>
    <dbReference type="NCBI Taxonomy" id="113226"/>
    <lineage>
        <taxon>Eukaryota</taxon>
        <taxon>Fungi</taxon>
        <taxon>Dikarya</taxon>
        <taxon>Ascomycota</taxon>
        <taxon>Pezizomycotina</taxon>
        <taxon>Dothideomycetes</taxon>
        <taxon>Dothideomycetidae</taxon>
        <taxon>Mycosphaerellales</taxon>
        <taxon>Mycosphaerellaceae</taxon>
        <taxon>Pseudocercospora</taxon>
    </lineage>
</organism>
<accession>A0A139IUK2</accession>
<keyword evidence="1" id="KW-0732">Signal</keyword>
<reference evidence="2 3" key="1">
    <citation type="submission" date="2015-07" db="EMBL/GenBank/DDBJ databases">
        <title>Comparative genomics of the Sigatoka disease complex on banana suggests a link between parallel evolutionary changes in Pseudocercospora fijiensis and Pseudocercospora eumusae and increased virulence on the banana host.</title>
        <authorList>
            <person name="Chang T.-C."/>
            <person name="Salvucci A."/>
            <person name="Crous P.W."/>
            <person name="Stergiopoulos I."/>
        </authorList>
    </citation>
    <scope>NUCLEOTIDE SEQUENCE [LARGE SCALE GENOMIC DNA]</scope>
    <source>
        <strain evidence="2 3">CBS 116634</strain>
    </source>
</reference>
<dbReference type="Proteomes" id="UP000073492">
    <property type="component" value="Unassembled WGS sequence"/>
</dbReference>
<proteinExistence type="predicted"/>
<name>A0A139IUK2_9PEZI</name>
<feature type="signal peptide" evidence="1">
    <location>
        <begin position="1"/>
        <end position="30"/>
    </location>
</feature>
<gene>
    <name evidence="2" type="ORF">AC579_953</name>
</gene>
<dbReference type="AlphaFoldDB" id="A0A139IUK2"/>
<comment type="caution">
    <text evidence="2">The sequence shown here is derived from an EMBL/GenBank/DDBJ whole genome shotgun (WGS) entry which is preliminary data.</text>
</comment>
<dbReference type="OrthoDB" id="3852075at2759"/>
<feature type="chain" id="PRO_5007297751" evidence="1">
    <location>
        <begin position="31"/>
        <end position="210"/>
    </location>
</feature>
<evidence type="ECO:0000313" key="2">
    <source>
        <dbReference type="EMBL" id="KXT18320.1"/>
    </source>
</evidence>
<sequence>MLSAGDDALITLNLVLTSMFAAPLFFLTSAENEIHTGGRQNEHEYRAWRRIGPWQRSAREFPLEIRSMIYEYSVTRHTTTCLSLWNSAHDDSSLSRTSYQIRREALPIYTASNGIPTLLPLNRFRRFAHGLGRRLTNSKPIHFGSFRIRVAELKETDLPHILLLFELVQTGRLRLTLSHFSFVMYEGHNELRQLAGGDIDEAFKAAFIAA</sequence>
<evidence type="ECO:0000256" key="1">
    <source>
        <dbReference type="SAM" id="SignalP"/>
    </source>
</evidence>
<evidence type="ECO:0000313" key="3">
    <source>
        <dbReference type="Proteomes" id="UP000073492"/>
    </source>
</evidence>
<keyword evidence="3" id="KW-1185">Reference proteome</keyword>
<dbReference type="EMBL" id="LFZO01000008">
    <property type="protein sequence ID" value="KXT18320.1"/>
    <property type="molecule type" value="Genomic_DNA"/>
</dbReference>